<evidence type="ECO:0000313" key="2">
    <source>
        <dbReference type="Proteomes" id="UP000270291"/>
    </source>
</evidence>
<gene>
    <name evidence="1" type="ORF">EI293_18490</name>
</gene>
<name>A0A3R9MI12_9BACT</name>
<dbReference type="AlphaFoldDB" id="A0A3R9MI12"/>
<organism evidence="1 2">
    <name type="scientific">Hymenobacter perfusus</name>
    <dbReference type="NCBI Taxonomy" id="1236770"/>
    <lineage>
        <taxon>Bacteria</taxon>
        <taxon>Pseudomonadati</taxon>
        <taxon>Bacteroidota</taxon>
        <taxon>Cytophagia</taxon>
        <taxon>Cytophagales</taxon>
        <taxon>Hymenobacteraceae</taxon>
        <taxon>Hymenobacter</taxon>
    </lineage>
</organism>
<proteinExistence type="predicted"/>
<dbReference type="Proteomes" id="UP000270291">
    <property type="component" value="Unassembled WGS sequence"/>
</dbReference>
<evidence type="ECO:0000313" key="1">
    <source>
        <dbReference type="EMBL" id="RSK40929.1"/>
    </source>
</evidence>
<accession>A0A3R9MI12</accession>
<comment type="caution">
    <text evidence="1">The sequence shown here is derived from an EMBL/GenBank/DDBJ whole genome shotgun (WGS) entry which is preliminary data.</text>
</comment>
<dbReference type="EMBL" id="RWIU01000007">
    <property type="protein sequence ID" value="RSK40929.1"/>
    <property type="molecule type" value="Genomic_DNA"/>
</dbReference>
<sequence length="237" mass="27486">MSKWLFRAIILLVSLSGLSYLRVYGSTAYPNGKPAYLASIDSLTNNYLAQNQPEHNRMWNLHKILLSRLRKAGIDTILYYQSGCVGCEVLPDRNTVAYKKSCLCSEEEQSVYLFWQDHGKTLSKKLDCCQNQPVTTGKPVVVNFYFQNQAAFQAGNKFFQDFEAYNRSHPKAVRFLPPTSVHDDVTDIQFYLAKRTVQFSVRKADFTEAGVPKYLRYPWKRKQWEWTQLIKKSTLKI</sequence>
<keyword evidence="2" id="KW-1185">Reference proteome</keyword>
<reference evidence="1 2" key="1">
    <citation type="submission" date="2018-12" db="EMBL/GenBank/DDBJ databases">
        <authorList>
            <person name="Feng G."/>
            <person name="Zhu H."/>
        </authorList>
    </citation>
    <scope>NUCLEOTIDE SEQUENCE [LARGE SCALE GENOMIC DNA]</scope>
    <source>
        <strain evidence="1 2">LMG 26000</strain>
    </source>
</reference>
<protein>
    <submittedName>
        <fullName evidence="1">Uncharacterized protein</fullName>
    </submittedName>
</protein>